<dbReference type="InterPro" id="IPR015995">
    <property type="entry name" value="MlrC_N"/>
</dbReference>
<feature type="domain" description="Microcystin LR degradation protein MlrC N-terminal" evidence="3">
    <location>
        <begin position="30"/>
        <end position="316"/>
    </location>
</feature>
<keyword evidence="1" id="KW-0482">Metalloprotease</keyword>
<evidence type="ECO:0000259" key="3">
    <source>
        <dbReference type="Pfam" id="PF07364"/>
    </source>
</evidence>
<reference evidence="4 5" key="1">
    <citation type="submission" date="2019-08" db="EMBL/GenBank/DDBJ databases">
        <title>Hyperibacter terrae gen. nov., sp. nov. and Hyperibacter viscosus sp. nov., two new members in the family Rhodospirillaceae isolated from the rhizosphere of Hypericum perforatum.</title>
        <authorList>
            <person name="Noviana Z."/>
        </authorList>
    </citation>
    <scope>NUCLEOTIDE SEQUENCE [LARGE SCALE GENOMIC DNA]</scope>
    <source>
        <strain evidence="4 5">R5913</strain>
    </source>
</reference>
<name>A0A5J6MLA4_9PROT</name>
<dbReference type="Pfam" id="PF07171">
    <property type="entry name" value="MlrC_C"/>
    <property type="match status" value="1"/>
</dbReference>
<comment type="similarity">
    <text evidence="1">Belongs to the peptidase M81 family.</text>
</comment>
<sequence length="512" mass="55381">MSILPGDFARPADYPPPAIDRLCLEGIIMRVFIAGLDTETNTFSPIPTSVRGFEDGFLARGDATRRPENYCSSQLFVWRRLAEARGYHVIEGLCSYAEPAGVITRDAYEGLREEILDGLRQAMPVDIVLLALHGAMVADGYDDCEGDILTHARKIVGPSAVIGAELDLHCHITDAMVTQATALVAYKEYPHVDIPERAAELFTLCADAAEGHTKPRMAVFDCRMIGTFRTTEQPLRAFVDKMTAMEGKNGILSVSLGHGFPYGDVKDEGVKTLVIADHDESKAKAVAKELGMEVFAMREAIAPKFLTIDEALDAAMAHNGNPVVIADVTDNAGGGAPGDSTFFLRRILERGITDVASGYYWDPIAVRFCMDAGVGANLDLRVGGKCGPTSGDPVDLKVTVRAVADMVTQRFGDAPDPMGPSVWISAQGVDLVLTTLRTQVFHPEGMTKLGIDLSKRKIVVVKSTQHFHAGFAPIASKVLYAAAPGALTKDFAKIPYRNITRPFWPKVANPFA</sequence>
<keyword evidence="5" id="KW-1185">Reference proteome</keyword>
<keyword evidence="1" id="KW-0479">Metal-binding</keyword>
<evidence type="ECO:0000313" key="5">
    <source>
        <dbReference type="Proteomes" id="UP000326202"/>
    </source>
</evidence>
<keyword evidence="1" id="KW-0645">Protease</keyword>
<protein>
    <recommendedName>
        <fullName evidence="1">Microcystinase C</fullName>
        <shortName evidence="1">MlrC</shortName>
    </recommendedName>
</protein>
<proteinExistence type="inferred from homology"/>
<comment type="function">
    <text evidence="1">Involved in peptidolytic degradation of cyclic heptapeptide hepatotoxin microcystin (MC).</text>
</comment>
<dbReference type="GO" id="GO:0006508">
    <property type="term" value="P:proteolysis"/>
    <property type="evidence" value="ECO:0007669"/>
    <property type="project" value="UniProtKB-KW"/>
</dbReference>
<gene>
    <name evidence="4" type="ORF">FRZ44_34330</name>
</gene>
<evidence type="ECO:0000313" key="4">
    <source>
        <dbReference type="EMBL" id="QEX18129.1"/>
    </source>
</evidence>
<accession>A0A5J6MLA4</accession>
<feature type="domain" description="Microcystin LR degradation protein MlrC C-terminal" evidence="2">
    <location>
        <begin position="325"/>
        <end position="498"/>
    </location>
</feature>
<dbReference type="AlphaFoldDB" id="A0A5J6MLA4"/>
<dbReference type="InterPro" id="IPR010799">
    <property type="entry name" value="MlrC_C"/>
</dbReference>
<evidence type="ECO:0000259" key="2">
    <source>
        <dbReference type="Pfam" id="PF07171"/>
    </source>
</evidence>
<dbReference type="PIRSF" id="PIRSF012702">
    <property type="entry name" value="UCP012702"/>
    <property type="match status" value="1"/>
</dbReference>
<evidence type="ECO:0000256" key="1">
    <source>
        <dbReference type="PIRNR" id="PIRNR012702"/>
    </source>
</evidence>
<dbReference type="InterPro" id="IPR009197">
    <property type="entry name" value="MlrC"/>
</dbReference>
<dbReference type="Pfam" id="PF07364">
    <property type="entry name" value="DUF1485"/>
    <property type="match status" value="1"/>
</dbReference>
<comment type="cofactor">
    <cofactor evidence="1">
        <name>Zn(2+)</name>
        <dbReference type="ChEBI" id="CHEBI:29105"/>
    </cofactor>
    <text evidence="1">Binds 1 zinc ion per subunit.</text>
</comment>
<dbReference type="GO" id="GO:0008237">
    <property type="term" value="F:metallopeptidase activity"/>
    <property type="evidence" value="ECO:0007669"/>
    <property type="project" value="UniProtKB-KW"/>
</dbReference>
<keyword evidence="1" id="KW-0378">Hydrolase</keyword>
<dbReference type="GO" id="GO:0046872">
    <property type="term" value="F:metal ion binding"/>
    <property type="evidence" value="ECO:0007669"/>
    <property type="project" value="UniProtKB-KW"/>
</dbReference>
<dbReference type="KEGG" id="htq:FRZ44_34330"/>
<organism evidence="4 5">
    <name type="scientific">Hypericibacter terrae</name>
    <dbReference type="NCBI Taxonomy" id="2602015"/>
    <lineage>
        <taxon>Bacteria</taxon>
        <taxon>Pseudomonadati</taxon>
        <taxon>Pseudomonadota</taxon>
        <taxon>Alphaproteobacteria</taxon>
        <taxon>Rhodospirillales</taxon>
        <taxon>Dongiaceae</taxon>
        <taxon>Hypericibacter</taxon>
    </lineage>
</organism>
<dbReference type="Proteomes" id="UP000326202">
    <property type="component" value="Chromosome"/>
</dbReference>
<dbReference type="EMBL" id="CP042906">
    <property type="protein sequence ID" value="QEX18129.1"/>
    <property type="molecule type" value="Genomic_DNA"/>
</dbReference>